<feature type="region of interest" description="Disordered" evidence="1">
    <location>
        <begin position="1"/>
        <end position="67"/>
    </location>
</feature>
<dbReference type="GeneID" id="55969036"/>
<dbReference type="Proteomes" id="UP000749293">
    <property type="component" value="Unassembled WGS sequence"/>
</dbReference>
<proteinExistence type="predicted"/>
<comment type="caution">
    <text evidence="2">The sequence shown here is derived from an EMBL/GenBank/DDBJ whole genome shotgun (WGS) entry which is preliminary data.</text>
</comment>
<name>A0A9P4YS28_9HYPO</name>
<reference evidence="2" key="1">
    <citation type="submission" date="2020-03" db="EMBL/GenBank/DDBJ databases">
        <title>Site-based positive gene gene selection in Geosmithia morbida across the United States reveals a broad range of putative effectors and factors for local host and environmental adapation.</title>
        <authorList>
            <person name="Onufrak A."/>
            <person name="Murdoch R.W."/>
            <person name="Gazis R."/>
            <person name="Huff M."/>
            <person name="Staton M."/>
            <person name="Klingeman W."/>
            <person name="Hadziabdic D."/>
        </authorList>
    </citation>
    <scope>NUCLEOTIDE SEQUENCE</scope>
    <source>
        <strain evidence="2">1262</strain>
    </source>
</reference>
<evidence type="ECO:0000313" key="3">
    <source>
        <dbReference type="Proteomes" id="UP000749293"/>
    </source>
</evidence>
<evidence type="ECO:0000313" key="2">
    <source>
        <dbReference type="EMBL" id="KAF4120802.1"/>
    </source>
</evidence>
<evidence type="ECO:0000256" key="1">
    <source>
        <dbReference type="SAM" id="MobiDB-lite"/>
    </source>
</evidence>
<dbReference type="EMBL" id="JAANYQ010000015">
    <property type="protein sequence ID" value="KAF4120802.1"/>
    <property type="molecule type" value="Genomic_DNA"/>
</dbReference>
<keyword evidence="3" id="KW-1185">Reference proteome</keyword>
<dbReference type="RefSeq" id="XP_035319454.1">
    <property type="nucleotide sequence ID" value="XM_035464784.1"/>
</dbReference>
<gene>
    <name evidence="2" type="ORF">GMORB2_2806</name>
</gene>
<feature type="compositionally biased region" description="Polar residues" evidence="1">
    <location>
        <begin position="29"/>
        <end position="39"/>
    </location>
</feature>
<dbReference type="AlphaFoldDB" id="A0A9P4YS28"/>
<accession>A0A9P4YS28</accession>
<sequence length="67" mass="7295">MSTFTFFTTPATNFGRSGYNGPDQDDDNSNQGRSGYNGSDDNDSHKGPMVLCFGDDDDKDQGRSGYN</sequence>
<dbReference type="OrthoDB" id="5119144at2759"/>
<organism evidence="2 3">
    <name type="scientific">Geosmithia morbida</name>
    <dbReference type="NCBI Taxonomy" id="1094350"/>
    <lineage>
        <taxon>Eukaryota</taxon>
        <taxon>Fungi</taxon>
        <taxon>Dikarya</taxon>
        <taxon>Ascomycota</taxon>
        <taxon>Pezizomycotina</taxon>
        <taxon>Sordariomycetes</taxon>
        <taxon>Hypocreomycetidae</taxon>
        <taxon>Hypocreales</taxon>
        <taxon>Bionectriaceae</taxon>
        <taxon>Geosmithia</taxon>
    </lineage>
</organism>
<protein>
    <submittedName>
        <fullName evidence="2">Uncharacterized protein</fullName>
    </submittedName>
</protein>